<dbReference type="KEGG" id="ssl:SS1G_02153"/>
<gene>
    <name evidence="1" type="ORF">SS1G_02153</name>
</gene>
<sequence>MLGGSYLRVFMGKGILSFGRGWEGLEGVAMYSGVREGKGVSEWKERLKGEI</sequence>
<keyword evidence="2" id="KW-1185">Reference proteome</keyword>
<organism evidence="1 2">
    <name type="scientific">Sclerotinia sclerotiorum (strain ATCC 18683 / 1980 / Ss-1)</name>
    <name type="common">White mold</name>
    <name type="synonym">Whetzelinia sclerotiorum</name>
    <dbReference type="NCBI Taxonomy" id="665079"/>
    <lineage>
        <taxon>Eukaryota</taxon>
        <taxon>Fungi</taxon>
        <taxon>Dikarya</taxon>
        <taxon>Ascomycota</taxon>
        <taxon>Pezizomycotina</taxon>
        <taxon>Leotiomycetes</taxon>
        <taxon>Helotiales</taxon>
        <taxon>Sclerotiniaceae</taxon>
        <taxon>Sclerotinia</taxon>
    </lineage>
</organism>
<name>A7EA23_SCLS1</name>
<protein>
    <submittedName>
        <fullName evidence="1">Uncharacterized protein</fullName>
    </submittedName>
</protein>
<dbReference type="Proteomes" id="UP000001312">
    <property type="component" value="Unassembled WGS sequence"/>
</dbReference>
<dbReference type="InParanoid" id="A7EA23"/>
<evidence type="ECO:0000313" key="2">
    <source>
        <dbReference type="Proteomes" id="UP000001312"/>
    </source>
</evidence>
<dbReference type="GeneID" id="5492976"/>
<evidence type="ECO:0000313" key="1">
    <source>
        <dbReference type="EMBL" id="EDN99301.1"/>
    </source>
</evidence>
<dbReference type="HOGENOM" id="CLU_3107798_0_0_1"/>
<dbReference type="EMBL" id="CH476623">
    <property type="protein sequence ID" value="EDN99301.1"/>
    <property type="molecule type" value="Genomic_DNA"/>
</dbReference>
<proteinExistence type="predicted"/>
<dbReference type="RefSeq" id="XP_001595939.1">
    <property type="nucleotide sequence ID" value="XM_001595889.1"/>
</dbReference>
<reference evidence="2" key="1">
    <citation type="journal article" date="2011" name="PLoS Genet.">
        <title>Genomic analysis of the necrotrophic fungal pathogens Sclerotinia sclerotiorum and Botrytis cinerea.</title>
        <authorList>
            <person name="Amselem J."/>
            <person name="Cuomo C.A."/>
            <person name="van Kan J.A."/>
            <person name="Viaud M."/>
            <person name="Benito E.P."/>
            <person name="Couloux A."/>
            <person name="Coutinho P.M."/>
            <person name="de Vries R.P."/>
            <person name="Dyer P.S."/>
            <person name="Fillinger S."/>
            <person name="Fournier E."/>
            <person name="Gout L."/>
            <person name="Hahn M."/>
            <person name="Kohn L."/>
            <person name="Lapalu N."/>
            <person name="Plummer K.M."/>
            <person name="Pradier J.M."/>
            <person name="Quevillon E."/>
            <person name="Sharon A."/>
            <person name="Simon A."/>
            <person name="ten Have A."/>
            <person name="Tudzynski B."/>
            <person name="Tudzynski P."/>
            <person name="Wincker P."/>
            <person name="Andrew M."/>
            <person name="Anthouard V."/>
            <person name="Beever R.E."/>
            <person name="Beffa R."/>
            <person name="Benoit I."/>
            <person name="Bouzid O."/>
            <person name="Brault B."/>
            <person name="Chen Z."/>
            <person name="Choquer M."/>
            <person name="Collemare J."/>
            <person name="Cotton P."/>
            <person name="Danchin E.G."/>
            <person name="Da Silva C."/>
            <person name="Gautier A."/>
            <person name="Giraud C."/>
            <person name="Giraud T."/>
            <person name="Gonzalez C."/>
            <person name="Grossetete S."/>
            <person name="Guldener U."/>
            <person name="Henrissat B."/>
            <person name="Howlett B.J."/>
            <person name="Kodira C."/>
            <person name="Kretschmer M."/>
            <person name="Lappartient A."/>
            <person name="Leroch M."/>
            <person name="Levis C."/>
            <person name="Mauceli E."/>
            <person name="Neuveglise C."/>
            <person name="Oeser B."/>
            <person name="Pearson M."/>
            <person name="Poulain J."/>
            <person name="Poussereau N."/>
            <person name="Quesneville H."/>
            <person name="Rascle C."/>
            <person name="Schumacher J."/>
            <person name="Segurens B."/>
            <person name="Sexton A."/>
            <person name="Silva E."/>
            <person name="Sirven C."/>
            <person name="Soanes D.M."/>
            <person name="Talbot N.J."/>
            <person name="Templeton M."/>
            <person name="Yandava C."/>
            <person name="Yarden O."/>
            <person name="Zeng Q."/>
            <person name="Rollins J.A."/>
            <person name="Lebrun M.H."/>
            <person name="Dickman M."/>
        </authorList>
    </citation>
    <scope>NUCLEOTIDE SEQUENCE [LARGE SCALE GENOMIC DNA]</scope>
    <source>
        <strain evidence="2">ATCC 18683 / 1980 / Ss-1</strain>
    </source>
</reference>
<dbReference type="AlphaFoldDB" id="A7EA23"/>
<accession>A7EA23</accession>